<dbReference type="GO" id="GO:0050819">
    <property type="term" value="P:negative regulation of coagulation"/>
    <property type="evidence" value="ECO:0007669"/>
    <property type="project" value="InterPro"/>
</dbReference>
<keyword evidence="4 6" id="KW-0041">Annexin</keyword>
<evidence type="ECO:0000313" key="8">
    <source>
        <dbReference type="Proteomes" id="UP000314986"/>
    </source>
</evidence>
<dbReference type="Pfam" id="PF00191">
    <property type="entry name" value="Annexin"/>
    <property type="match status" value="3"/>
</dbReference>
<dbReference type="GO" id="GO:0012506">
    <property type="term" value="C:vesicle membrane"/>
    <property type="evidence" value="ECO:0007669"/>
    <property type="project" value="TreeGrafter"/>
</dbReference>
<dbReference type="PANTHER" id="PTHR10502">
    <property type="entry name" value="ANNEXIN"/>
    <property type="match status" value="1"/>
</dbReference>
<dbReference type="AlphaFoldDB" id="A0A4W3HY16"/>
<evidence type="ECO:0000256" key="6">
    <source>
        <dbReference type="RuleBase" id="RU003540"/>
    </source>
</evidence>
<evidence type="ECO:0000256" key="1">
    <source>
        <dbReference type="ARBA" id="ARBA00007831"/>
    </source>
</evidence>
<dbReference type="PRINTS" id="PR00196">
    <property type="entry name" value="ANNEXIN"/>
</dbReference>
<keyword evidence="8" id="KW-1185">Reference proteome</keyword>
<dbReference type="GO" id="GO:0005886">
    <property type="term" value="C:plasma membrane"/>
    <property type="evidence" value="ECO:0007669"/>
    <property type="project" value="TreeGrafter"/>
</dbReference>
<dbReference type="InterPro" id="IPR037104">
    <property type="entry name" value="Annexin_sf"/>
</dbReference>
<dbReference type="SMART" id="SM00335">
    <property type="entry name" value="ANX"/>
    <property type="match status" value="4"/>
</dbReference>
<dbReference type="SUPFAM" id="SSF47874">
    <property type="entry name" value="Annexin"/>
    <property type="match status" value="1"/>
</dbReference>
<dbReference type="GO" id="GO:0001786">
    <property type="term" value="F:phosphatidylserine binding"/>
    <property type="evidence" value="ECO:0007669"/>
    <property type="project" value="TreeGrafter"/>
</dbReference>
<dbReference type="Gene3D" id="1.10.220.10">
    <property type="entry name" value="Annexin"/>
    <property type="match status" value="4"/>
</dbReference>
<dbReference type="InterPro" id="IPR018502">
    <property type="entry name" value="Annexin_repeat"/>
</dbReference>
<proteinExistence type="inferred from homology"/>
<reference evidence="8" key="2">
    <citation type="journal article" date="2007" name="PLoS Biol.">
        <title>Survey sequencing and comparative analysis of the elephant shark (Callorhinchus milii) genome.</title>
        <authorList>
            <person name="Venkatesh B."/>
            <person name="Kirkness E.F."/>
            <person name="Loh Y.H."/>
            <person name="Halpern A.L."/>
            <person name="Lee A.P."/>
            <person name="Johnson J."/>
            <person name="Dandona N."/>
            <person name="Viswanathan L.D."/>
            <person name="Tay A."/>
            <person name="Venter J.C."/>
            <person name="Strausberg R.L."/>
            <person name="Brenner S."/>
        </authorList>
    </citation>
    <scope>NUCLEOTIDE SEQUENCE [LARGE SCALE GENOMIC DNA]</scope>
</reference>
<dbReference type="GO" id="GO:0005634">
    <property type="term" value="C:nucleus"/>
    <property type="evidence" value="ECO:0007669"/>
    <property type="project" value="TreeGrafter"/>
</dbReference>
<reference evidence="7" key="4">
    <citation type="submission" date="2025-08" db="UniProtKB">
        <authorList>
            <consortium name="Ensembl"/>
        </authorList>
    </citation>
    <scope>IDENTIFICATION</scope>
</reference>
<protein>
    <recommendedName>
        <fullName evidence="6">Annexin</fullName>
    </recommendedName>
</protein>
<dbReference type="InterPro" id="IPR002392">
    <property type="entry name" value="ANX5"/>
</dbReference>
<sequence>MQYAGKASRGTIKDHPGFDVNNDSEVLRKAMKGLGTDEDSIINLLTNRSSAQRKQMCKAYKTLFGKDLVEDLKSELGGKFEKLIVGMMKTRLEYDVSQLRDALKGAGTNEKCLIEILASRTNAEIHEIKAAYKEEYGKDLEEDIVNDTSGHFGRMLVILLQGNRDQGRHTEEASVKQDAECVLWGSVELSCVTNLIKFSHCIAFFLVFDQYMKISGYQIEESISSETSGNLANALLAVVKCVRDVPEYFAESLHNSMKGAGTDDDTLIRIMISRSEVDMLDIREKFRQKFGKSLYIAIKKDTSGDYRNALLKLCGGGVGE</sequence>
<evidence type="ECO:0000313" key="7">
    <source>
        <dbReference type="Ensembl" id="ENSCMIP00000019777.1"/>
    </source>
</evidence>
<keyword evidence="2 6" id="KW-0677">Repeat</keyword>
<organism evidence="7 8">
    <name type="scientific">Callorhinchus milii</name>
    <name type="common">Ghost shark</name>
    <dbReference type="NCBI Taxonomy" id="7868"/>
    <lineage>
        <taxon>Eukaryota</taxon>
        <taxon>Metazoa</taxon>
        <taxon>Chordata</taxon>
        <taxon>Craniata</taxon>
        <taxon>Vertebrata</taxon>
        <taxon>Chondrichthyes</taxon>
        <taxon>Holocephali</taxon>
        <taxon>Chimaeriformes</taxon>
        <taxon>Callorhinchidae</taxon>
        <taxon>Callorhinchus</taxon>
    </lineage>
</organism>
<accession>A0A4W3HY16</accession>
<evidence type="ECO:0000256" key="4">
    <source>
        <dbReference type="ARBA" id="ARBA00023216"/>
    </source>
</evidence>
<dbReference type="InterPro" id="IPR001464">
    <property type="entry name" value="Annexin"/>
</dbReference>
<evidence type="ECO:0000256" key="3">
    <source>
        <dbReference type="ARBA" id="ARBA00022837"/>
    </source>
</evidence>
<evidence type="ECO:0000256" key="2">
    <source>
        <dbReference type="ARBA" id="ARBA00022737"/>
    </source>
</evidence>
<dbReference type="GO" id="GO:0005509">
    <property type="term" value="F:calcium ion binding"/>
    <property type="evidence" value="ECO:0007669"/>
    <property type="project" value="InterPro"/>
</dbReference>
<comment type="domain">
    <text evidence="6">A pair of annexin repeats may form one binding site for calcium and phospholipid.</text>
</comment>
<dbReference type="Proteomes" id="UP000314986">
    <property type="component" value="Unassembled WGS sequence"/>
</dbReference>
<dbReference type="PROSITE" id="PS00223">
    <property type="entry name" value="ANNEXIN_1"/>
    <property type="match status" value="3"/>
</dbReference>
<reference evidence="8" key="1">
    <citation type="journal article" date="2006" name="Science">
        <title>Ancient noncoding elements conserved in the human genome.</title>
        <authorList>
            <person name="Venkatesh B."/>
            <person name="Kirkness E.F."/>
            <person name="Loh Y.H."/>
            <person name="Halpern A.L."/>
            <person name="Lee A.P."/>
            <person name="Johnson J."/>
            <person name="Dandona N."/>
            <person name="Viswanathan L.D."/>
            <person name="Tay A."/>
            <person name="Venter J.C."/>
            <person name="Strausberg R.L."/>
            <person name="Brenner S."/>
        </authorList>
    </citation>
    <scope>NUCLEOTIDE SEQUENCE [LARGE SCALE GENOMIC DNA]</scope>
</reference>
<dbReference type="GO" id="GO:0005737">
    <property type="term" value="C:cytoplasm"/>
    <property type="evidence" value="ECO:0007669"/>
    <property type="project" value="TreeGrafter"/>
</dbReference>
<dbReference type="PANTHER" id="PTHR10502:SF26">
    <property type="entry name" value="ANNEXIN A5"/>
    <property type="match status" value="1"/>
</dbReference>
<dbReference type="Ensembl" id="ENSCMIT00000020147.1">
    <property type="protein sequence ID" value="ENSCMIP00000019777.1"/>
    <property type="gene ID" value="ENSCMIG00000009198.1"/>
</dbReference>
<evidence type="ECO:0000256" key="5">
    <source>
        <dbReference type="ARBA" id="ARBA00023302"/>
    </source>
</evidence>
<name>A0A4W3HY16_CALMI</name>
<reference evidence="7" key="5">
    <citation type="submission" date="2025-09" db="UniProtKB">
        <authorList>
            <consortium name="Ensembl"/>
        </authorList>
    </citation>
    <scope>IDENTIFICATION</scope>
</reference>
<gene>
    <name evidence="7" type="primary">LOC103188311</name>
</gene>
<comment type="similarity">
    <text evidence="1 6">Belongs to the annexin family.</text>
</comment>
<dbReference type="PROSITE" id="PS51897">
    <property type="entry name" value="ANNEXIN_2"/>
    <property type="match status" value="3"/>
</dbReference>
<keyword evidence="5 6" id="KW-0111">Calcium/phospholipid-binding</keyword>
<reference evidence="8" key="3">
    <citation type="journal article" date="2014" name="Nature">
        <title>Elephant shark genome provides unique insights into gnathostome evolution.</title>
        <authorList>
            <consortium name="International Elephant Shark Genome Sequencing Consortium"/>
            <person name="Venkatesh B."/>
            <person name="Lee A.P."/>
            <person name="Ravi V."/>
            <person name="Maurya A.K."/>
            <person name="Lian M.M."/>
            <person name="Swann J.B."/>
            <person name="Ohta Y."/>
            <person name="Flajnik M.F."/>
            <person name="Sutoh Y."/>
            <person name="Kasahara M."/>
            <person name="Hoon S."/>
            <person name="Gangu V."/>
            <person name="Roy S.W."/>
            <person name="Irimia M."/>
            <person name="Korzh V."/>
            <person name="Kondrychyn I."/>
            <person name="Lim Z.W."/>
            <person name="Tay B.H."/>
            <person name="Tohari S."/>
            <person name="Kong K.W."/>
            <person name="Ho S."/>
            <person name="Lorente-Galdos B."/>
            <person name="Quilez J."/>
            <person name="Marques-Bonet T."/>
            <person name="Raney B.J."/>
            <person name="Ingham P.W."/>
            <person name="Tay A."/>
            <person name="Hillier L.W."/>
            <person name="Minx P."/>
            <person name="Boehm T."/>
            <person name="Wilson R.K."/>
            <person name="Brenner S."/>
            <person name="Warren W.C."/>
        </authorList>
    </citation>
    <scope>NUCLEOTIDE SEQUENCE [LARGE SCALE GENOMIC DNA]</scope>
</reference>
<keyword evidence="3 6" id="KW-0106">Calcium</keyword>
<dbReference type="InterPro" id="IPR018252">
    <property type="entry name" value="Annexin_repeat_CS"/>
</dbReference>
<dbReference type="GeneTree" id="ENSGT00940000155988"/>
<dbReference type="GO" id="GO:0005544">
    <property type="term" value="F:calcium-dependent phospholipid binding"/>
    <property type="evidence" value="ECO:0007669"/>
    <property type="project" value="UniProtKB-KW"/>
</dbReference>
<dbReference type="PRINTS" id="PR00201">
    <property type="entry name" value="ANNEXINV"/>
</dbReference>